<feature type="transmembrane region" description="Helical" evidence="1">
    <location>
        <begin position="229"/>
        <end position="246"/>
    </location>
</feature>
<evidence type="ECO:0000259" key="2">
    <source>
        <dbReference type="Pfam" id="PF01757"/>
    </source>
</evidence>
<protein>
    <recommendedName>
        <fullName evidence="2">Acyltransferase 3 domain-containing protein</fullName>
    </recommendedName>
</protein>
<feature type="transmembrane region" description="Helical" evidence="1">
    <location>
        <begin position="199"/>
        <end position="217"/>
    </location>
</feature>
<dbReference type="EMBL" id="HBHY01008677">
    <property type="protein sequence ID" value="CAE0135816.1"/>
    <property type="molecule type" value="Transcribed_RNA"/>
</dbReference>
<feature type="transmembrane region" description="Helical" evidence="1">
    <location>
        <begin position="297"/>
        <end position="318"/>
    </location>
</feature>
<keyword evidence="1" id="KW-1133">Transmembrane helix</keyword>
<evidence type="ECO:0000256" key="1">
    <source>
        <dbReference type="SAM" id="Phobius"/>
    </source>
</evidence>
<dbReference type="Pfam" id="PF01757">
    <property type="entry name" value="Acyl_transf_3"/>
    <property type="match status" value="1"/>
</dbReference>
<name>A0A7S3BKI1_9VIRI</name>
<keyword evidence="1" id="KW-0812">Transmembrane</keyword>
<dbReference type="PANTHER" id="PTHR36927">
    <property type="entry name" value="BLR4337 PROTEIN"/>
    <property type="match status" value="1"/>
</dbReference>
<organism evidence="3">
    <name type="scientific">Prasinoderma singulare</name>
    <dbReference type="NCBI Taxonomy" id="676789"/>
    <lineage>
        <taxon>Eukaryota</taxon>
        <taxon>Viridiplantae</taxon>
        <taxon>Prasinodermophyta</taxon>
        <taxon>Prasinodermophyceae</taxon>
        <taxon>Prasinodermales</taxon>
        <taxon>Prasinodermaceae</taxon>
        <taxon>Prasinoderma</taxon>
    </lineage>
</organism>
<proteinExistence type="predicted"/>
<feature type="transmembrane region" description="Helical" evidence="1">
    <location>
        <begin position="115"/>
        <end position="139"/>
    </location>
</feature>
<dbReference type="InterPro" id="IPR002656">
    <property type="entry name" value="Acyl_transf_3_dom"/>
</dbReference>
<feature type="transmembrane region" description="Helical" evidence="1">
    <location>
        <begin position="370"/>
        <end position="392"/>
    </location>
</feature>
<feature type="transmembrane region" description="Helical" evidence="1">
    <location>
        <begin position="398"/>
        <end position="422"/>
    </location>
</feature>
<feature type="transmembrane region" description="Helical" evidence="1">
    <location>
        <begin position="330"/>
        <end position="350"/>
    </location>
</feature>
<feature type="transmembrane region" description="Helical" evidence="1">
    <location>
        <begin position="159"/>
        <end position="178"/>
    </location>
</feature>
<dbReference type="PANTHER" id="PTHR36927:SF4">
    <property type="entry name" value="BLR5718 PROTEIN"/>
    <property type="match status" value="1"/>
</dbReference>
<feature type="transmembrane region" description="Helical" evidence="1">
    <location>
        <begin position="493"/>
        <end position="514"/>
    </location>
</feature>
<dbReference type="InterPro" id="IPR050623">
    <property type="entry name" value="Glucan_succinyl_AcylTrfase"/>
</dbReference>
<feature type="transmembrane region" description="Helical" evidence="1">
    <location>
        <begin position="44"/>
        <end position="62"/>
    </location>
</feature>
<gene>
    <name evidence="3" type="ORF">PSIN1315_LOCUS5607</name>
</gene>
<keyword evidence="1" id="KW-0472">Membrane</keyword>
<accession>A0A7S3BKI1</accession>
<reference evidence="3" key="1">
    <citation type="submission" date="2021-01" db="EMBL/GenBank/DDBJ databases">
        <authorList>
            <person name="Corre E."/>
            <person name="Pelletier E."/>
            <person name="Niang G."/>
            <person name="Scheremetjew M."/>
            <person name="Finn R."/>
            <person name="Kale V."/>
            <person name="Holt S."/>
            <person name="Cochrane G."/>
            <person name="Meng A."/>
            <person name="Brown T."/>
            <person name="Cohen L."/>
        </authorList>
    </citation>
    <scope>NUCLEOTIDE SEQUENCE</scope>
    <source>
        <strain evidence="3">RCC927</strain>
    </source>
</reference>
<evidence type="ECO:0000313" key="3">
    <source>
        <dbReference type="EMBL" id="CAE0135816.1"/>
    </source>
</evidence>
<dbReference type="GO" id="GO:0016747">
    <property type="term" value="F:acyltransferase activity, transferring groups other than amino-acyl groups"/>
    <property type="evidence" value="ECO:0007669"/>
    <property type="project" value="InterPro"/>
</dbReference>
<feature type="domain" description="Acyltransferase 3" evidence="2">
    <location>
        <begin position="118"/>
        <end position="255"/>
    </location>
</feature>
<feature type="transmembrane region" description="Helical" evidence="1">
    <location>
        <begin position="442"/>
        <end position="462"/>
    </location>
</feature>
<sequence length="525" mass="55979">MLDGGGHLDVGGRRARARVYASCSLALCGGLAGCVLGAQGALAVAFFSVLFSAMLAAVGFSVREWWRGRSGGEGATEAAGAAGEATPLLQSSAESNVKAPPRQASRLWHLDDVKVSLTSIVVMHHVGCAFAEGGFYVTVGNYETSLSKFSRATAALDQSYFMALFFFLAGIFTPGALCRGGTWRYLQRRCMRLLVPTYLYLYAIGPVTGVICCAIVRKKYSYQALDVGPLWFAAWLVCFSMAYAAAQAAAQRASRIAAGSAGASSGGGEVAVAVTETAMAPADGSAAPPLVAHPPSLWALVRVTVLCVVCTVGIEIGYVPSAGGGSFLGMPMTIGALPYDIAAFWLGCAVGRHKEDGWLEAFESYGRQPAVWLCGLVAFGVVVAEGVAAPPLYARQSWYWGILEMMMTGVWALCFSLAVLALSRRWMGHRPPGPWRKAAAQAAFGVYVFHPPIVMLLLWAYVRVLERFGDVILKFDPSTYRSSTPVGSEWRLWAGWAAICVASQVVLWPMAWAIRTYVPGAKCVL</sequence>
<dbReference type="AlphaFoldDB" id="A0A7S3BKI1"/>